<evidence type="ECO:0008006" key="3">
    <source>
        <dbReference type="Google" id="ProtNLM"/>
    </source>
</evidence>
<comment type="caution">
    <text evidence="1">The sequence shown here is derived from an EMBL/GenBank/DDBJ whole genome shotgun (WGS) entry which is preliminary data.</text>
</comment>
<dbReference type="InterPro" id="IPR036188">
    <property type="entry name" value="FAD/NAD-bd_sf"/>
</dbReference>
<name>A0ABW3M4D5_9PSEU</name>
<dbReference type="SUPFAM" id="SSF51905">
    <property type="entry name" value="FAD/NAD(P)-binding domain"/>
    <property type="match status" value="1"/>
</dbReference>
<dbReference type="Gene3D" id="3.50.50.60">
    <property type="entry name" value="FAD/NAD(P)-binding domain"/>
    <property type="match status" value="1"/>
</dbReference>
<protein>
    <recommendedName>
        <fullName evidence="3">FAD-binding domain-containing protein</fullName>
    </recommendedName>
</protein>
<feature type="non-terminal residue" evidence="1">
    <location>
        <position position="1"/>
    </location>
</feature>
<keyword evidence="2" id="KW-1185">Reference proteome</keyword>
<evidence type="ECO:0000313" key="2">
    <source>
        <dbReference type="Proteomes" id="UP001597045"/>
    </source>
</evidence>
<reference evidence="2" key="1">
    <citation type="journal article" date="2019" name="Int. J. Syst. Evol. Microbiol.">
        <title>The Global Catalogue of Microorganisms (GCM) 10K type strain sequencing project: providing services to taxonomists for standard genome sequencing and annotation.</title>
        <authorList>
            <consortium name="The Broad Institute Genomics Platform"/>
            <consortium name="The Broad Institute Genome Sequencing Center for Infectious Disease"/>
            <person name="Wu L."/>
            <person name="Ma J."/>
        </authorList>
    </citation>
    <scope>NUCLEOTIDE SEQUENCE [LARGE SCALE GENOMIC DNA]</scope>
    <source>
        <strain evidence="2">JCM 31486</strain>
    </source>
</reference>
<sequence length="71" mass="7525">PTGLLLAGDLAEAGHEVTVLERRPHTEANTTRAFACTCGPRNSWTAAASPTNWPPPVSRWTACCSTGSWST</sequence>
<proteinExistence type="predicted"/>
<dbReference type="Proteomes" id="UP001597045">
    <property type="component" value="Unassembled WGS sequence"/>
</dbReference>
<accession>A0ABW3M4D5</accession>
<organism evidence="1 2">
    <name type="scientific">Kibdelosporangium lantanae</name>
    <dbReference type="NCBI Taxonomy" id="1497396"/>
    <lineage>
        <taxon>Bacteria</taxon>
        <taxon>Bacillati</taxon>
        <taxon>Actinomycetota</taxon>
        <taxon>Actinomycetes</taxon>
        <taxon>Pseudonocardiales</taxon>
        <taxon>Pseudonocardiaceae</taxon>
        <taxon>Kibdelosporangium</taxon>
    </lineage>
</organism>
<gene>
    <name evidence="1" type="ORF">ACFQ1S_04750</name>
</gene>
<dbReference type="EMBL" id="JBHTIS010000169">
    <property type="protein sequence ID" value="MFD1044953.1"/>
    <property type="molecule type" value="Genomic_DNA"/>
</dbReference>
<evidence type="ECO:0000313" key="1">
    <source>
        <dbReference type="EMBL" id="MFD1044953.1"/>
    </source>
</evidence>